<comment type="cofactor">
    <cofactor evidence="1">
        <name>[3Fe-4S] cluster</name>
        <dbReference type="ChEBI" id="CHEBI:21137"/>
    </cofactor>
</comment>
<dbReference type="Pfam" id="PF06902">
    <property type="entry name" value="Fer4_19"/>
    <property type="match status" value="1"/>
</dbReference>
<comment type="function">
    <text evidence="8">Ferredoxins are iron-sulfur proteins that transfer electrons in a wide variety of metabolic reactions.</text>
</comment>
<keyword evidence="5 8" id="KW-0408">Iron</keyword>
<dbReference type="PRINTS" id="PR00352">
    <property type="entry name" value="3FE4SFRDOXIN"/>
</dbReference>
<proteinExistence type="predicted"/>
<name>A0A285GPV3_9ACTN</name>
<dbReference type="InterPro" id="IPR051269">
    <property type="entry name" value="Fe-S_cluster_ET"/>
</dbReference>
<keyword evidence="6 8" id="KW-0411">Iron-sulfur</keyword>
<keyword evidence="2 8" id="KW-0813">Transport</keyword>
<keyword evidence="11" id="KW-1185">Reference proteome</keyword>
<feature type="domain" description="Divergent 4Fe-4S mono-cluster" evidence="9">
    <location>
        <begin position="11"/>
        <end position="68"/>
    </location>
</feature>
<dbReference type="GO" id="GO:0005506">
    <property type="term" value="F:iron ion binding"/>
    <property type="evidence" value="ECO:0007669"/>
    <property type="project" value="UniProtKB-UniRule"/>
</dbReference>
<protein>
    <recommendedName>
        <fullName evidence="8">Ferredoxin</fullName>
    </recommendedName>
</protein>
<dbReference type="InterPro" id="IPR001080">
    <property type="entry name" value="3Fe4S_ferredoxin"/>
</dbReference>
<evidence type="ECO:0000313" key="10">
    <source>
        <dbReference type="EMBL" id="SNY24526.1"/>
    </source>
</evidence>
<gene>
    <name evidence="10" type="ORF">SAMN05421748_102209</name>
</gene>
<sequence>MEKTDRPALRIQDELCVGAGECVRAAPEIFDQHDEDGTVTLRRVTWDETFDEDVRHAVFVCPSGALTLGETGSQ</sequence>
<evidence type="ECO:0000256" key="1">
    <source>
        <dbReference type="ARBA" id="ARBA00001927"/>
    </source>
</evidence>
<evidence type="ECO:0000256" key="3">
    <source>
        <dbReference type="ARBA" id="ARBA00022723"/>
    </source>
</evidence>
<dbReference type="EMBL" id="OBDY01000002">
    <property type="protein sequence ID" value="SNY24526.1"/>
    <property type="molecule type" value="Genomic_DNA"/>
</dbReference>
<keyword evidence="3 8" id="KW-0479">Metal-binding</keyword>
<evidence type="ECO:0000313" key="11">
    <source>
        <dbReference type="Proteomes" id="UP000219612"/>
    </source>
</evidence>
<dbReference type="SUPFAM" id="SSF54862">
    <property type="entry name" value="4Fe-4S ferredoxins"/>
    <property type="match status" value="1"/>
</dbReference>
<accession>A0A285GPV3</accession>
<reference evidence="10 11" key="1">
    <citation type="submission" date="2017-09" db="EMBL/GenBank/DDBJ databases">
        <authorList>
            <person name="Ehlers B."/>
            <person name="Leendertz F.H."/>
        </authorList>
    </citation>
    <scope>NUCLEOTIDE SEQUENCE [LARGE SCALE GENOMIC DNA]</scope>
    <source>
        <strain evidence="10 11">CGMCC 4.6857</strain>
    </source>
</reference>
<dbReference type="GO" id="GO:0009055">
    <property type="term" value="F:electron transfer activity"/>
    <property type="evidence" value="ECO:0007669"/>
    <property type="project" value="UniProtKB-UniRule"/>
</dbReference>
<evidence type="ECO:0000256" key="2">
    <source>
        <dbReference type="ARBA" id="ARBA00022448"/>
    </source>
</evidence>
<evidence type="ECO:0000256" key="8">
    <source>
        <dbReference type="RuleBase" id="RU368020"/>
    </source>
</evidence>
<evidence type="ECO:0000256" key="5">
    <source>
        <dbReference type="ARBA" id="ARBA00023004"/>
    </source>
</evidence>
<dbReference type="PANTHER" id="PTHR36923:SF3">
    <property type="entry name" value="FERREDOXIN"/>
    <property type="match status" value="1"/>
</dbReference>
<dbReference type="PANTHER" id="PTHR36923">
    <property type="entry name" value="FERREDOXIN"/>
    <property type="match status" value="1"/>
</dbReference>
<dbReference type="Gene3D" id="3.30.70.20">
    <property type="match status" value="1"/>
</dbReference>
<evidence type="ECO:0000259" key="9">
    <source>
        <dbReference type="Pfam" id="PF06902"/>
    </source>
</evidence>
<evidence type="ECO:0000256" key="7">
    <source>
        <dbReference type="ARBA" id="ARBA00023291"/>
    </source>
</evidence>
<dbReference type="Proteomes" id="UP000219612">
    <property type="component" value="Unassembled WGS sequence"/>
</dbReference>
<dbReference type="InterPro" id="IPR010693">
    <property type="entry name" value="Divergent_4Fe-4S_mono-cluster"/>
</dbReference>
<organism evidence="10 11">
    <name type="scientific">Paractinoplanes atraurantiacus</name>
    <dbReference type="NCBI Taxonomy" id="1036182"/>
    <lineage>
        <taxon>Bacteria</taxon>
        <taxon>Bacillati</taxon>
        <taxon>Actinomycetota</taxon>
        <taxon>Actinomycetes</taxon>
        <taxon>Micromonosporales</taxon>
        <taxon>Micromonosporaceae</taxon>
        <taxon>Paractinoplanes</taxon>
    </lineage>
</organism>
<keyword evidence="4 8" id="KW-0249">Electron transport</keyword>
<dbReference type="GO" id="GO:0051538">
    <property type="term" value="F:3 iron, 4 sulfur cluster binding"/>
    <property type="evidence" value="ECO:0007669"/>
    <property type="project" value="UniProtKB-KW"/>
</dbReference>
<dbReference type="AlphaFoldDB" id="A0A285GPV3"/>
<evidence type="ECO:0000256" key="4">
    <source>
        <dbReference type="ARBA" id="ARBA00022982"/>
    </source>
</evidence>
<evidence type="ECO:0000256" key="6">
    <source>
        <dbReference type="ARBA" id="ARBA00023014"/>
    </source>
</evidence>
<keyword evidence="7" id="KW-0003">3Fe-4S</keyword>
<dbReference type="RefSeq" id="WP_179855060.1">
    <property type="nucleotide sequence ID" value="NZ_OBDY01000002.1"/>
</dbReference>